<evidence type="ECO:0000256" key="3">
    <source>
        <dbReference type="ARBA" id="ARBA00023315"/>
    </source>
</evidence>
<reference evidence="5 6" key="1">
    <citation type="submission" date="2020-03" db="EMBL/GenBank/DDBJ databases">
        <authorList>
            <consortium name="Genoscope - CEA"/>
            <person name="William W."/>
        </authorList>
    </citation>
    <scope>NUCLEOTIDE SEQUENCE [LARGE SCALE GENOMIC DNA]</scope>
    <source>
        <strain evidence="6">DSM 16959</strain>
    </source>
</reference>
<keyword evidence="6" id="KW-1185">Reference proteome</keyword>
<proteinExistence type="inferred from homology"/>
<dbReference type="EMBL" id="LR778301">
    <property type="protein sequence ID" value="CAB1369739.1"/>
    <property type="molecule type" value="Genomic_DNA"/>
</dbReference>
<dbReference type="PANTHER" id="PTHR18919:SF139">
    <property type="entry name" value="THIOLASE-LIKE PROTEIN TYPE 1 ADDITIONAL C-TERMINAL DOMAIN-CONTAINING PROTEIN"/>
    <property type="match status" value="1"/>
</dbReference>
<evidence type="ECO:0000313" key="5">
    <source>
        <dbReference type="EMBL" id="CAB1369739.1"/>
    </source>
</evidence>
<dbReference type="GO" id="GO:0016746">
    <property type="term" value="F:acyltransferase activity"/>
    <property type="evidence" value="ECO:0007669"/>
    <property type="project" value="UniProtKB-KW"/>
</dbReference>
<evidence type="ECO:0000256" key="2">
    <source>
        <dbReference type="ARBA" id="ARBA00022679"/>
    </source>
</evidence>
<evidence type="ECO:0000256" key="1">
    <source>
        <dbReference type="ARBA" id="ARBA00010982"/>
    </source>
</evidence>
<name>A0A6S6XXY3_9PROT</name>
<dbReference type="PANTHER" id="PTHR18919">
    <property type="entry name" value="ACETYL-COA C-ACYLTRANSFERASE"/>
    <property type="match status" value="1"/>
</dbReference>
<gene>
    <name evidence="5" type="ORF">DENOEST_2574</name>
</gene>
<protein>
    <submittedName>
        <fullName evidence="5">Acetyl-CoA acetyltransferase</fullName>
    </submittedName>
</protein>
<accession>A0A6S6XXY3</accession>
<comment type="similarity">
    <text evidence="1">Belongs to the thiolase-like superfamily. Thiolase family.</text>
</comment>
<dbReference type="RefSeq" id="WP_145771102.1">
    <property type="nucleotide sequence ID" value="NZ_LR778301.1"/>
</dbReference>
<dbReference type="SUPFAM" id="SSF53901">
    <property type="entry name" value="Thiolase-like"/>
    <property type="match status" value="1"/>
</dbReference>
<dbReference type="KEGG" id="doe:DENOEST_2574"/>
<dbReference type="InterPro" id="IPR040771">
    <property type="entry name" value="TLP1_add_C"/>
</dbReference>
<dbReference type="AlphaFoldDB" id="A0A6S6XXY3"/>
<dbReference type="Pfam" id="PF18313">
    <property type="entry name" value="TLP1_add_C"/>
    <property type="match status" value="1"/>
</dbReference>
<feature type="domain" description="Thiolase-like protein type 1 additional C-terminal" evidence="4">
    <location>
        <begin position="426"/>
        <end position="505"/>
    </location>
</feature>
<evidence type="ECO:0000313" key="6">
    <source>
        <dbReference type="Proteomes" id="UP000515733"/>
    </source>
</evidence>
<keyword evidence="3" id="KW-0012">Acyltransferase</keyword>
<evidence type="ECO:0000259" key="4">
    <source>
        <dbReference type="Pfam" id="PF18313"/>
    </source>
</evidence>
<organism evidence="5 6">
    <name type="scientific">Denitratisoma oestradiolicum</name>
    <dbReference type="NCBI Taxonomy" id="311182"/>
    <lineage>
        <taxon>Bacteria</taxon>
        <taxon>Pseudomonadati</taxon>
        <taxon>Pseudomonadota</taxon>
        <taxon>Betaproteobacteria</taxon>
        <taxon>Nitrosomonadales</taxon>
        <taxon>Sterolibacteriaceae</taxon>
        <taxon>Denitratisoma</taxon>
    </lineage>
</organism>
<dbReference type="Gene3D" id="2.40.50.840">
    <property type="match status" value="1"/>
</dbReference>
<dbReference type="Gene3D" id="3.40.47.10">
    <property type="match status" value="1"/>
</dbReference>
<keyword evidence="2 5" id="KW-0808">Transferase</keyword>
<dbReference type="InterPro" id="IPR016039">
    <property type="entry name" value="Thiolase-like"/>
</dbReference>
<sequence length="517" mass="55196">MHSVPDSTPVIVGVGQHCPRTFDPSLPCAPSDLVAEAARKALADSGQGEALRQAIDTVVFFKLFADMGFAPSPLGRSTKPPRSLTWRLGIDPPQVIYSGVGGNLPQKMVNDYAEAIARGETKTVLLAGGESLRITAEAVRAGIKLDWNEDPPGDMVDLGQGDDMVALDYEFPHGVGLPTWSYPLFENAIRGQKGRTVAQHQKVLGELWAGLNRIALANPLAAAPSAKTAAEMATPGPDNRLISFPYTKVMNANDRVDEAAAVILTSAGTARALGIDPSRWVFLRGCGDAKARMRTTDHIDFHSSPALALCAKKALAQAGIGIDQVDFFDIYSCFPAAVELGCDALGLREGDPRPLTVTGGLPFFGGPGNAYVLHSIAETVEWLRRGRGKYGLVTGNGGFMSKQSVGIYSTEPGTGPWQREDPAVYQAELDAVPSPRVELAPSGPARIETYTVICEKGVPARGVIIGRLLADDARFVANTPQDRPDILQWLMEGEPLNTEGSVVSDKGRNTFVPARFL</sequence>
<dbReference type="OrthoDB" id="4470569at2"/>
<dbReference type="Proteomes" id="UP000515733">
    <property type="component" value="Chromosome"/>
</dbReference>